<dbReference type="PANTHER" id="PTHR31689:SF0">
    <property type="entry name" value="DIAMINOPIMELATE EPIMERASE"/>
    <property type="match status" value="1"/>
</dbReference>
<dbReference type="OrthoDB" id="9805408at2"/>
<comment type="subunit">
    <text evidence="3">Homodimer.</text>
</comment>
<dbReference type="Gene3D" id="3.10.310.10">
    <property type="entry name" value="Diaminopimelate Epimerase, Chain A, domain 1"/>
    <property type="match status" value="2"/>
</dbReference>
<dbReference type="InterPro" id="IPR001653">
    <property type="entry name" value="DAP_epimerase_DapF"/>
</dbReference>
<feature type="binding site" evidence="3">
    <location>
        <begin position="207"/>
        <end position="208"/>
    </location>
    <ligand>
        <name>substrate</name>
    </ligand>
</feature>
<evidence type="ECO:0000256" key="3">
    <source>
        <dbReference type="HAMAP-Rule" id="MF_00197"/>
    </source>
</evidence>
<organism evidence="5 6">
    <name type="scientific">Solirubrobacter pauli</name>
    <dbReference type="NCBI Taxonomy" id="166793"/>
    <lineage>
        <taxon>Bacteria</taxon>
        <taxon>Bacillati</taxon>
        <taxon>Actinomycetota</taxon>
        <taxon>Thermoleophilia</taxon>
        <taxon>Solirubrobacterales</taxon>
        <taxon>Solirubrobacteraceae</taxon>
        <taxon>Solirubrobacter</taxon>
    </lineage>
</organism>
<comment type="caution">
    <text evidence="3">Lacks conserved residue(s) required for the propagation of feature annotation.</text>
</comment>
<dbReference type="HAMAP" id="MF_00197">
    <property type="entry name" value="DAP_epimerase"/>
    <property type="match status" value="1"/>
</dbReference>
<comment type="subcellular location">
    <subcellularLocation>
        <location evidence="3">Cytoplasm</location>
    </subcellularLocation>
</comment>
<dbReference type="PANTHER" id="PTHR31689">
    <property type="entry name" value="DIAMINOPIMELATE EPIMERASE, CHLOROPLASTIC"/>
    <property type="match status" value="1"/>
</dbReference>
<dbReference type="GO" id="GO:0009089">
    <property type="term" value="P:lysine biosynthetic process via diaminopimelate"/>
    <property type="evidence" value="ECO:0007669"/>
    <property type="project" value="UniProtKB-UniRule"/>
</dbReference>
<keyword evidence="3" id="KW-0457">Lysine biosynthesis</keyword>
<gene>
    <name evidence="3" type="primary">dapF</name>
    <name evidence="5" type="ORF">C8N24_5467</name>
</gene>
<comment type="function">
    <text evidence="3">Catalyzes the stereoinversion of LL-2,6-diaminopimelate (L,L-DAP) to meso-diaminopimelate (meso-DAP), a precursor of L-lysine and an essential component of the bacterial peptidoglycan.</text>
</comment>
<dbReference type="AlphaFoldDB" id="A0A660L2B2"/>
<feature type="binding site" evidence="3">
    <location>
        <position position="11"/>
    </location>
    <ligand>
        <name>substrate</name>
    </ligand>
</feature>
<feature type="binding site" evidence="3">
    <location>
        <position position="146"/>
    </location>
    <ligand>
        <name>substrate</name>
    </ligand>
</feature>
<feature type="binding site" evidence="3">
    <location>
        <position position="60"/>
    </location>
    <ligand>
        <name>substrate</name>
    </ligand>
</feature>
<dbReference type="EMBL" id="RBIL01000002">
    <property type="protein sequence ID" value="RKQ87445.1"/>
    <property type="molecule type" value="Genomic_DNA"/>
</dbReference>
<dbReference type="EC" id="5.1.1.7" evidence="3 4"/>
<dbReference type="GO" id="GO:0008837">
    <property type="term" value="F:diaminopimelate epimerase activity"/>
    <property type="evidence" value="ECO:0007669"/>
    <property type="project" value="UniProtKB-UniRule"/>
</dbReference>
<comment type="similarity">
    <text evidence="1 3">Belongs to the diaminopimelate epimerase family.</text>
</comment>
<dbReference type="SUPFAM" id="SSF54506">
    <property type="entry name" value="Diaminopimelate epimerase-like"/>
    <property type="match status" value="2"/>
</dbReference>
<feature type="binding site" evidence="3">
    <location>
        <position position="179"/>
    </location>
    <ligand>
        <name>substrate</name>
    </ligand>
</feature>
<evidence type="ECO:0000256" key="2">
    <source>
        <dbReference type="ARBA" id="ARBA00023235"/>
    </source>
</evidence>
<keyword evidence="6" id="KW-1185">Reference proteome</keyword>
<protein>
    <recommendedName>
        <fullName evidence="3 4">Diaminopimelate epimerase</fullName>
        <shortName evidence="3">DAP epimerase</shortName>
        <ecNumber evidence="3 4">5.1.1.7</ecNumber>
    </recommendedName>
    <alternativeName>
        <fullName evidence="3">PLP-independent amino acid racemase</fullName>
    </alternativeName>
</protein>
<comment type="pathway">
    <text evidence="3">Amino-acid biosynthesis; L-lysine biosynthesis via DAP pathway; DL-2,6-diaminopimelate from LL-2,6-diaminopimelate: step 1/1.</text>
</comment>
<keyword evidence="2 3" id="KW-0413">Isomerase</keyword>
<feature type="binding site" evidence="3">
    <location>
        <begin position="70"/>
        <end position="71"/>
    </location>
    <ligand>
        <name>substrate</name>
    </ligand>
</feature>
<feature type="binding site" evidence="3">
    <location>
        <begin position="197"/>
        <end position="198"/>
    </location>
    <ligand>
        <name>substrate</name>
    </ligand>
</feature>
<dbReference type="UniPathway" id="UPA00034">
    <property type="reaction ID" value="UER00025"/>
</dbReference>
<dbReference type="Proteomes" id="UP000278962">
    <property type="component" value="Unassembled WGS sequence"/>
</dbReference>
<name>A0A660L2B2_9ACTN</name>
<proteinExistence type="inferred from homology"/>
<comment type="catalytic activity">
    <reaction evidence="3">
        <text>(2S,6S)-2,6-diaminopimelate = meso-2,6-diaminopimelate</text>
        <dbReference type="Rhea" id="RHEA:15393"/>
        <dbReference type="ChEBI" id="CHEBI:57609"/>
        <dbReference type="ChEBI" id="CHEBI:57791"/>
        <dbReference type="EC" id="5.1.1.7"/>
    </reaction>
</comment>
<accession>A0A660L2B2</accession>
<dbReference type="GO" id="GO:0005829">
    <property type="term" value="C:cytosol"/>
    <property type="evidence" value="ECO:0007669"/>
    <property type="project" value="TreeGrafter"/>
</dbReference>
<evidence type="ECO:0000313" key="6">
    <source>
        <dbReference type="Proteomes" id="UP000278962"/>
    </source>
</evidence>
<keyword evidence="3" id="KW-0963">Cytoplasm</keyword>
<evidence type="ECO:0000256" key="1">
    <source>
        <dbReference type="ARBA" id="ARBA00010219"/>
    </source>
</evidence>
<feature type="site" description="Could be important to modulate the pK values of the two catalytic cysteine residues" evidence="3">
    <location>
        <position position="197"/>
    </location>
</feature>
<evidence type="ECO:0000256" key="4">
    <source>
        <dbReference type="NCBIfam" id="TIGR00652"/>
    </source>
</evidence>
<reference evidence="5 6" key="1">
    <citation type="submission" date="2018-10" db="EMBL/GenBank/DDBJ databases">
        <title>Genomic Encyclopedia of Archaeal and Bacterial Type Strains, Phase II (KMG-II): from individual species to whole genera.</title>
        <authorList>
            <person name="Goeker M."/>
        </authorList>
    </citation>
    <scope>NUCLEOTIDE SEQUENCE [LARGE SCALE GENOMIC DNA]</scope>
    <source>
        <strain evidence="5 6">DSM 14954</strain>
    </source>
</reference>
<evidence type="ECO:0000313" key="5">
    <source>
        <dbReference type="EMBL" id="RKQ87445.1"/>
    </source>
</evidence>
<dbReference type="NCBIfam" id="TIGR00652">
    <property type="entry name" value="DapF"/>
    <property type="match status" value="1"/>
</dbReference>
<keyword evidence="3" id="KW-0028">Amino-acid biosynthesis</keyword>
<dbReference type="RefSeq" id="WP_121256010.1">
    <property type="nucleotide sequence ID" value="NZ_RBIL01000002.1"/>
</dbReference>
<sequence>MRFEKWQALGNDYLIFEEVELSAKTVQRLCDPHFGPGADGVLVLTRPDEPGYVARLRIYNPDGSEAELSGNGAREAILYLRRHWTDADTFSIQTLAGEIRPTITSPTTCRVDMGRASLTSANYPAGGPDGTGEVAGYAFQHVHIGNPQCAIRVPDPDALNLQEIGPGIENSPLFPNRTNVSFWHEIAPDAIRARIFERGVGETLSSGTGASGAAVAHVVRGGESPVTVHLDGGELVVDVDDALHVDLTGWAKPIYRAELSEEFLNEMEAE</sequence>
<comment type="caution">
    <text evidence="5">The sequence shown here is derived from an EMBL/GenBank/DDBJ whole genome shotgun (WGS) entry which is preliminary data.</text>
</comment>
<dbReference type="Pfam" id="PF01678">
    <property type="entry name" value="DAP_epimerase"/>
    <property type="match status" value="2"/>
</dbReference>